<evidence type="ECO:0000256" key="4">
    <source>
        <dbReference type="ARBA" id="ARBA00022989"/>
    </source>
</evidence>
<feature type="coiled-coil region" evidence="7">
    <location>
        <begin position="167"/>
        <end position="223"/>
    </location>
</feature>
<keyword evidence="5 7" id="KW-0175">Coiled coil</keyword>
<organism evidence="10 11">
    <name type="scientific">Callithrix jacchus</name>
    <name type="common">White-tufted-ear marmoset</name>
    <name type="synonym">Simia Jacchus</name>
    <dbReference type="NCBI Taxonomy" id="9483"/>
    <lineage>
        <taxon>Eukaryota</taxon>
        <taxon>Metazoa</taxon>
        <taxon>Chordata</taxon>
        <taxon>Craniata</taxon>
        <taxon>Vertebrata</taxon>
        <taxon>Euteleostomi</taxon>
        <taxon>Mammalia</taxon>
        <taxon>Eutheria</taxon>
        <taxon>Euarchontoglires</taxon>
        <taxon>Primates</taxon>
        <taxon>Haplorrhini</taxon>
        <taxon>Platyrrhini</taxon>
        <taxon>Cebidae</taxon>
        <taxon>Callitrichinae</taxon>
        <taxon>Callithrix</taxon>
        <taxon>Callithrix</taxon>
    </lineage>
</organism>
<evidence type="ECO:0000256" key="6">
    <source>
        <dbReference type="ARBA" id="ARBA00023136"/>
    </source>
</evidence>
<evidence type="ECO:0000313" key="11">
    <source>
        <dbReference type="Proteomes" id="UP000008225"/>
    </source>
</evidence>
<keyword evidence="11" id="KW-1185">Reference proteome</keyword>
<keyword evidence="6 9" id="KW-0472">Membrane</keyword>
<feature type="region of interest" description="Disordered" evidence="8">
    <location>
        <begin position="116"/>
        <end position="146"/>
    </location>
</feature>
<evidence type="ECO:0000256" key="3">
    <source>
        <dbReference type="ARBA" id="ARBA00022692"/>
    </source>
</evidence>
<dbReference type="FunCoup" id="A0A2R8M782">
    <property type="interactions" value="46"/>
</dbReference>
<feature type="transmembrane region" description="Helical" evidence="9">
    <location>
        <begin position="314"/>
        <end position="336"/>
    </location>
</feature>
<dbReference type="InterPro" id="IPR019394">
    <property type="entry name" value="TEX28/TMCC"/>
</dbReference>
<evidence type="ECO:0000256" key="5">
    <source>
        <dbReference type="ARBA" id="ARBA00023054"/>
    </source>
</evidence>
<sequence>NLLKAEHTRSPSATLPSSVPSCTSLSSSEDGPSGSSSLSDGGLAQNLQDSQLGVEKASRDDNTVSYLKLVSTADWYQVPHIRQAFENVNQLHRCHQQLREMEEGCRPKSLLLMAPANCEPPSEKPRLSECPKPGGEDGPANLPDASRPFTLESCFPSLQQGTKRHIRSEAKDVAQQQKLLLQKVKEELEEVKKLHASLQVARHSLKERSLTDLELLLESLQEEKCRQVLLEEQVNAHLQGHLDEIYNLKHNLAFMEEKMAYLSYERAKEIWEIMETFESRISKLETLPQVTQLEAAEHLQSRPLRVVFRFLRPLLSLTTVLLVFVSTLCACPFSLVNSRLRTCSMLMLTGLGVLAWQRWHTIPAMDWQAWVPSRWRLYSKDSEPPADGP</sequence>
<dbReference type="Ensembl" id="ENSCJAT00000068013.3">
    <property type="protein sequence ID" value="ENSCJAP00000054874.3"/>
    <property type="gene ID" value="ENSCJAG00000042631.3"/>
</dbReference>
<evidence type="ECO:0000256" key="8">
    <source>
        <dbReference type="SAM" id="MobiDB-lite"/>
    </source>
</evidence>
<feature type="compositionally biased region" description="Low complexity" evidence="8">
    <location>
        <begin position="14"/>
        <end position="43"/>
    </location>
</feature>
<accession>A0A2R8M782</accession>
<comment type="similarity">
    <text evidence="2">Belongs to the TEX28 family.</text>
</comment>
<keyword evidence="4 9" id="KW-1133">Transmembrane helix</keyword>
<keyword evidence="3 9" id="KW-0812">Transmembrane</keyword>
<dbReference type="OMA" id="QNLACTE"/>
<evidence type="ECO:0000256" key="9">
    <source>
        <dbReference type="SAM" id="Phobius"/>
    </source>
</evidence>
<dbReference type="GO" id="GO:0016020">
    <property type="term" value="C:membrane"/>
    <property type="evidence" value="ECO:0007669"/>
    <property type="project" value="UniProtKB-SubCell"/>
</dbReference>
<name>A0A2R8M782_CALJA</name>
<proteinExistence type="inferred from homology"/>
<comment type="subcellular location">
    <subcellularLocation>
        <location evidence="1">Membrane</location>
    </subcellularLocation>
</comment>
<reference evidence="10" key="3">
    <citation type="submission" date="2025-09" db="UniProtKB">
        <authorList>
            <consortium name="Ensembl"/>
        </authorList>
    </citation>
    <scope>IDENTIFICATION</scope>
</reference>
<dbReference type="Proteomes" id="UP000008225">
    <property type="component" value="Chromosome X"/>
</dbReference>
<dbReference type="GO" id="GO:0012505">
    <property type="term" value="C:endomembrane system"/>
    <property type="evidence" value="ECO:0007669"/>
    <property type="project" value="TreeGrafter"/>
</dbReference>
<protein>
    <submittedName>
        <fullName evidence="10">Testis expressed 28</fullName>
    </submittedName>
</protein>
<dbReference type="PANTHER" id="PTHR17613">
    <property type="entry name" value="CEREBRAL PROTEIN-11-RELATED"/>
    <property type="match status" value="1"/>
</dbReference>
<evidence type="ECO:0000256" key="2">
    <source>
        <dbReference type="ARBA" id="ARBA00008108"/>
    </source>
</evidence>
<gene>
    <name evidence="10" type="primary">TEX28</name>
</gene>
<dbReference type="Pfam" id="PF10267">
    <property type="entry name" value="Tmemb_cc2"/>
    <property type="match status" value="1"/>
</dbReference>
<reference evidence="10" key="2">
    <citation type="submission" date="2025-08" db="UniProtKB">
        <authorList>
            <consortium name="Ensembl"/>
        </authorList>
    </citation>
    <scope>IDENTIFICATION</scope>
</reference>
<dbReference type="AlphaFoldDB" id="A0A2R8M782"/>
<dbReference type="GeneTree" id="ENSGT00940000162843"/>
<dbReference type="InParanoid" id="A0A2R8M782"/>
<evidence type="ECO:0000313" key="10">
    <source>
        <dbReference type="Ensembl" id="ENSCJAP00000054874.3"/>
    </source>
</evidence>
<evidence type="ECO:0000256" key="7">
    <source>
        <dbReference type="SAM" id="Coils"/>
    </source>
</evidence>
<dbReference type="STRING" id="9483.ENSCJAP00000054874"/>
<dbReference type="PANTHER" id="PTHR17613:SF10">
    <property type="entry name" value="TESTIS-SPECIFIC PROTEIN TEX28"/>
    <property type="match status" value="1"/>
</dbReference>
<evidence type="ECO:0000256" key="1">
    <source>
        <dbReference type="ARBA" id="ARBA00004370"/>
    </source>
</evidence>
<feature type="region of interest" description="Disordered" evidence="8">
    <location>
        <begin position="1"/>
        <end position="44"/>
    </location>
</feature>
<reference evidence="10" key="1">
    <citation type="submission" date="2009-03" db="EMBL/GenBank/DDBJ databases">
        <authorList>
            <person name="Warren W."/>
            <person name="Ye L."/>
            <person name="Minx P."/>
            <person name="Worley K."/>
            <person name="Gibbs R."/>
            <person name="Wilson R.K."/>
        </authorList>
    </citation>
    <scope>NUCLEOTIDE SEQUENCE [LARGE SCALE GENOMIC DNA]</scope>
</reference>